<feature type="domain" description="NAD(P)-binding" evidence="1">
    <location>
        <begin position="17"/>
        <end position="326"/>
    </location>
</feature>
<dbReference type="STRING" id="679200.HMPREF9333_00787"/>
<dbReference type="Gene3D" id="3.90.25.10">
    <property type="entry name" value="UDP-galactose 4-epimerase, domain 1"/>
    <property type="match status" value="1"/>
</dbReference>
<dbReference type="SUPFAM" id="SSF51735">
    <property type="entry name" value="NAD(P)-binding Rossmann-fold domains"/>
    <property type="match status" value="1"/>
</dbReference>
<reference evidence="2 3" key="1">
    <citation type="submission" date="2011-08" db="EMBL/GenBank/DDBJ databases">
        <title>The Genome Sequence of Johnsonella ignava ATCC 51276.</title>
        <authorList>
            <consortium name="The Broad Institute Genome Sequencing Platform"/>
            <person name="Earl A."/>
            <person name="Ward D."/>
            <person name="Feldgarden M."/>
            <person name="Gevers D."/>
            <person name="Izard J."/>
            <person name="Blanton J.M."/>
            <person name="Baranova O.V."/>
            <person name="Dewhirst F.E."/>
            <person name="Young S.K."/>
            <person name="Zeng Q."/>
            <person name="Gargeya S."/>
            <person name="Fitzgerald M."/>
            <person name="Haas B."/>
            <person name="Abouelleil A."/>
            <person name="Alvarado L."/>
            <person name="Arachchi H.M."/>
            <person name="Berlin A."/>
            <person name="Brown A."/>
            <person name="Chapman S.B."/>
            <person name="Chen Z."/>
            <person name="Dunbar C."/>
            <person name="Freedman E."/>
            <person name="Gearin G."/>
            <person name="Gellesch M."/>
            <person name="Goldberg J."/>
            <person name="Griggs A."/>
            <person name="Gujja S."/>
            <person name="Heiman D."/>
            <person name="Howarth C."/>
            <person name="Larson L."/>
            <person name="Lui A."/>
            <person name="MacDonald P.J.P."/>
            <person name="Montmayeur A."/>
            <person name="Murphy C."/>
            <person name="Neiman D."/>
            <person name="Pearson M."/>
            <person name="Priest M."/>
            <person name="Roberts A."/>
            <person name="Saif S."/>
            <person name="Shea T."/>
            <person name="Shenoy N."/>
            <person name="Sisk P."/>
            <person name="Stolte C."/>
            <person name="Sykes S."/>
            <person name="Wortman J."/>
            <person name="Nusbaum C."/>
            <person name="Birren B."/>
        </authorList>
    </citation>
    <scope>NUCLEOTIDE SEQUENCE [LARGE SCALE GENOMIC DNA]</scope>
    <source>
        <strain evidence="2 3">ATCC 51276</strain>
    </source>
</reference>
<protein>
    <submittedName>
        <fullName evidence="2">CDP-glucose 4,6-dehydratase</fullName>
    </submittedName>
</protein>
<dbReference type="Proteomes" id="UP000003011">
    <property type="component" value="Unassembled WGS sequence"/>
</dbReference>
<dbReference type="InterPro" id="IPR013445">
    <property type="entry name" value="CDP_4_6_deHydtase"/>
</dbReference>
<name>G5GGU7_9FIRM</name>
<dbReference type="AlphaFoldDB" id="G5GGU7"/>
<dbReference type="PANTHER" id="PTHR43000">
    <property type="entry name" value="DTDP-D-GLUCOSE 4,6-DEHYDRATASE-RELATED"/>
    <property type="match status" value="1"/>
</dbReference>
<dbReference type="NCBIfam" id="TIGR02622">
    <property type="entry name" value="CDP_4_6_dhtase"/>
    <property type="match status" value="1"/>
</dbReference>
<evidence type="ECO:0000313" key="2">
    <source>
        <dbReference type="EMBL" id="EHI56005.1"/>
    </source>
</evidence>
<organism evidence="2 3">
    <name type="scientific">Johnsonella ignava ATCC 51276</name>
    <dbReference type="NCBI Taxonomy" id="679200"/>
    <lineage>
        <taxon>Bacteria</taxon>
        <taxon>Bacillati</taxon>
        <taxon>Bacillota</taxon>
        <taxon>Clostridia</taxon>
        <taxon>Lachnospirales</taxon>
        <taxon>Lachnospiraceae</taxon>
        <taxon>Johnsonella</taxon>
    </lineage>
</organism>
<evidence type="ECO:0000259" key="1">
    <source>
        <dbReference type="Pfam" id="PF16363"/>
    </source>
</evidence>
<dbReference type="InterPro" id="IPR016040">
    <property type="entry name" value="NAD(P)-bd_dom"/>
</dbReference>
<dbReference type="HOGENOM" id="CLU_007383_1_7_9"/>
<evidence type="ECO:0000313" key="3">
    <source>
        <dbReference type="Proteomes" id="UP000003011"/>
    </source>
</evidence>
<dbReference type="InterPro" id="IPR036291">
    <property type="entry name" value="NAD(P)-bd_dom_sf"/>
</dbReference>
<proteinExistence type="predicted"/>
<dbReference type="Pfam" id="PF16363">
    <property type="entry name" value="GDP_Man_Dehyd"/>
    <property type="match status" value="1"/>
</dbReference>
<sequence length="355" mass="40298">MIKKKEILDFYKNRKVLVTGSTGFKGAWLCLMLYMAGAEVYGYSLKPDDTQLLFGKIGLEDKIHQFYADIRDFDKLSAALNECKPEFVFHLAAQPLVVESYIHPRYTFDTNIMGTVNILECIRRSELEVSFLNVTTDKVYDNEEKDKQYKENDRLDGYDPYSNSKSCSELVTHSYKRSFFYDGGCFLSTARAGNVIGGGDYAKNRIIPDCVKAALGDKNIVIRNPYSVRPYQHVIEPLYTYLMIAANQYKNADISGNYNIGPDADDCQTTLKLVEIFCQAWGGGMKYTVSESTGPHEAGFLKLDCSHLKNVFGWKPVYSIKEAVYKTVEWNKRILGGESASEVCMSQIDDFYKIL</sequence>
<dbReference type="eggNOG" id="COG0451">
    <property type="taxonomic scope" value="Bacteria"/>
</dbReference>
<comment type="caution">
    <text evidence="2">The sequence shown here is derived from an EMBL/GenBank/DDBJ whole genome shotgun (WGS) entry which is preliminary data.</text>
</comment>
<dbReference type="EMBL" id="ACZL01000014">
    <property type="protein sequence ID" value="EHI56005.1"/>
    <property type="molecule type" value="Genomic_DNA"/>
</dbReference>
<keyword evidence="3" id="KW-1185">Reference proteome</keyword>
<accession>G5GGU7</accession>
<dbReference type="PATRIC" id="fig|679200.3.peg.829"/>
<dbReference type="Gene3D" id="3.40.50.720">
    <property type="entry name" value="NAD(P)-binding Rossmann-like Domain"/>
    <property type="match status" value="1"/>
</dbReference>
<gene>
    <name evidence="2" type="ORF">HMPREF9333_00787</name>
</gene>